<evidence type="ECO:0000313" key="3">
    <source>
        <dbReference type="EMBL" id="OGZ40981.1"/>
    </source>
</evidence>
<dbReference type="SUPFAM" id="SSF48452">
    <property type="entry name" value="TPR-like"/>
    <property type="match status" value="1"/>
</dbReference>
<feature type="transmembrane region" description="Helical" evidence="2">
    <location>
        <begin position="6"/>
        <end position="25"/>
    </location>
</feature>
<protein>
    <submittedName>
        <fullName evidence="3">Uncharacterized protein</fullName>
    </submittedName>
</protein>
<keyword evidence="2" id="KW-1133">Transmembrane helix</keyword>
<dbReference type="InterPro" id="IPR011990">
    <property type="entry name" value="TPR-like_helical_dom_sf"/>
</dbReference>
<reference evidence="3 4" key="1">
    <citation type="journal article" date="2016" name="Nat. Commun.">
        <title>Thousands of microbial genomes shed light on interconnected biogeochemical processes in an aquifer system.</title>
        <authorList>
            <person name="Anantharaman K."/>
            <person name="Brown C.T."/>
            <person name="Hug L.A."/>
            <person name="Sharon I."/>
            <person name="Castelle C.J."/>
            <person name="Probst A.J."/>
            <person name="Thomas B.C."/>
            <person name="Singh A."/>
            <person name="Wilkins M.J."/>
            <person name="Karaoz U."/>
            <person name="Brodie E.L."/>
            <person name="Williams K.H."/>
            <person name="Hubbard S.S."/>
            <person name="Banfield J.F."/>
        </authorList>
    </citation>
    <scope>NUCLEOTIDE SEQUENCE [LARGE SCALE GENOMIC DNA]</scope>
</reference>
<dbReference type="PROSITE" id="PS50005">
    <property type="entry name" value="TPR"/>
    <property type="match status" value="1"/>
</dbReference>
<keyword evidence="1" id="KW-0802">TPR repeat</keyword>
<dbReference type="EMBL" id="MHNF01000022">
    <property type="protein sequence ID" value="OGZ40981.1"/>
    <property type="molecule type" value="Genomic_DNA"/>
</dbReference>
<gene>
    <name evidence="3" type="ORF">A3B04_03350</name>
</gene>
<evidence type="ECO:0000256" key="1">
    <source>
        <dbReference type="PROSITE-ProRule" id="PRU00339"/>
    </source>
</evidence>
<accession>A0A1G2FTV7</accession>
<keyword evidence="2" id="KW-0812">Transmembrane</keyword>
<keyword evidence="2" id="KW-0472">Membrane</keyword>
<proteinExistence type="predicted"/>
<dbReference type="AlphaFoldDB" id="A0A1G2FTV7"/>
<feature type="repeat" description="TPR" evidence="1">
    <location>
        <begin position="183"/>
        <end position="216"/>
    </location>
</feature>
<dbReference type="InterPro" id="IPR019734">
    <property type="entry name" value="TPR_rpt"/>
</dbReference>
<sequence>MSKRNFIILGVIIFLILAGNIFFTYQQKAANQNIILTPDKLLASFEVKNISLTPEAAQLFRQRFEDVKKNLQADSDSFGDWLYLGVLKKGAGDYEGARDVFLFAAKIRPQASTPFVNLADLYGYFLNDPVKAEESIKQAIANDPMEYNFYLSLADIYRYKFPARQGMYERTLLEAIAKFPDNANLIAPLAAYYRDTDQIQKAIERYEQLVKLLPDNKEAKQDLAELKAKK</sequence>
<organism evidence="3 4">
    <name type="scientific">Candidatus Portnoybacteria bacterium RIFCSPLOWO2_02_FULL_39_11</name>
    <dbReference type="NCBI Taxonomy" id="1802001"/>
    <lineage>
        <taxon>Bacteria</taxon>
        <taxon>Candidatus Portnoyibacteriota</taxon>
    </lineage>
</organism>
<name>A0A1G2FTV7_9BACT</name>
<dbReference type="Proteomes" id="UP000177126">
    <property type="component" value="Unassembled WGS sequence"/>
</dbReference>
<comment type="caution">
    <text evidence="3">The sequence shown here is derived from an EMBL/GenBank/DDBJ whole genome shotgun (WGS) entry which is preliminary data.</text>
</comment>
<dbReference type="Gene3D" id="1.25.40.10">
    <property type="entry name" value="Tetratricopeptide repeat domain"/>
    <property type="match status" value="1"/>
</dbReference>
<evidence type="ECO:0000256" key="2">
    <source>
        <dbReference type="SAM" id="Phobius"/>
    </source>
</evidence>
<evidence type="ECO:0000313" key="4">
    <source>
        <dbReference type="Proteomes" id="UP000177126"/>
    </source>
</evidence>